<dbReference type="AlphaFoldDB" id="A0A1G9H8W4"/>
<dbReference type="EMBL" id="FNFY01000021">
    <property type="protein sequence ID" value="SDL09329.1"/>
    <property type="molecule type" value="Genomic_DNA"/>
</dbReference>
<protein>
    <submittedName>
        <fullName evidence="1">Uncharacterized protein YkvS</fullName>
    </submittedName>
</protein>
<dbReference type="Proteomes" id="UP000199008">
    <property type="component" value="Unassembled WGS sequence"/>
</dbReference>
<reference evidence="2" key="1">
    <citation type="submission" date="2016-10" db="EMBL/GenBank/DDBJ databases">
        <authorList>
            <person name="Varghese N."/>
            <person name="Submissions S."/>
        </authorList>
    </citation>
    <scope>NUCLEOTIDE SEQUENCE [LARGE SCALE GENOMIC DNA]</scope>
    <source>
        <strain evidence="2">CGMCC 1.8895</strain>
    </source>
</reference>
<name>A0A1G9H8W4_9BACL</name>
<gene>
    <name evidence="1" type="ORF">SAMN05216216_12122</name>
</gene>
<proteinExistence type="predicted"/>
<organism evidence="1 2">
    <name type="scientific">Lacicoccus qingdaonensis</name>
    <dbReference type="NCBI Taxonomy" id="576118"/>
    <lineage>
        <taxon>Bacteria</taxon>
        <taxon>Bacillati</taxon>
        <taxon>Bacillota</taxon>
        <taxon>Bacilli</taxon>
        <taxon>Bacillales</taxon>
        <taxon>Salinicoccaceae</taxon>
        <taxon>Lacicoccus</taxon>
    </lineage>
</organism>
<sequence length="72" mass="8413">MSKKEEDLDIITANVGDIVKFDWVFPNMQGKVEKVNDNSVIVDVTINDNFDEHEMFEKTVINHKRYEIINEA</sequence>
<accession>A0A1G9H8W4</accession>
<dbReference type="InterPro" id="IPR018690">
    <property type="entry name" value="DUF2187"/>
</dbReference>
<keyword evidence="2" id="KW-1185">Reference proteome</keyword>
<dbReference type="STRING" id="576118.SAMN05216216_12122"/>
<dbReference type="Pfam" id="PF09953">
    <property type="entry name" value="DUF2187"/>
    <property type="match status" value="1"/>
</dbReference>
<evidence type="ECO:0000313" key="1">
    <source>
        <dbReference type="EMBL" id="SDL09329.1"/>
    </source>
</evidence>
<evidence type="ECO:0000313" key="2">
    <source>
        <dbReference type="Proteomes" id="UP000199008"/>
    </source>
</evidence>